<sequence length="117" mass="13591">MRSVQQQCTSSLQTRFNDVLDIDGYVTAALGDSWTHSVNTRLVLQYVDQQQRQIVIAKSPIAQVASVNYVIEDKGPTEVSDSLIVYDSRSMPLWTQLKYNMMPMVTKYHMKYYRKYN</sequence>
<accession>A0ABM0M9T1</accession>
<dbReference type="Proteomes" id="UP000694865">
    <property type="component" value="Unplaced"/>
</dbReference>
<reference evidence="2" key="1">
    <citation type="submission" date="2025-08" db="UniProtKB">
        <authorList>
            <consortium name="RefSeq"/>
        </authorList>
    </citation>
    <scope>IDENTIFICATION</scope>
    <source>
        <tissue evidence="2">Testes</tissue>
    </source>
</reference>
<dbReference type="RefSeq" id="XP_006816772.1">
    <property type="nucleotide sequence ID" value="XM_006816709.1"/>
</dbReference>
<dbReference type="PANTHER" id="PTHR46456">
    <property type="entry name" value="DNA REPAIR PROTEIN RAD51 HOMOLOG 2"/>
    <property type="match status" value="1"/>
</dbReference>
<dbReference type="PANTHER" id="PTHR46456:SF1">
    <property type="entry name" value="DNA REPAIR PROTEIN RAD51 HOMOLOG 2"/>
    <property type="match status" value="1"/>
</dbReference>
<dbReference type="InterPro" id="IPR030548">
    <property type="entry name" value="RAD51B"/>
</dbReference>
<proteinExistence type="predicted"/>
<evidence type="ECO:0000313" key="1">
    <source>
        <dbReference type="Proteomes" id="UP000694865"/>
    </source>
</evidence>
<evidence type="ECO:0000313" key="2">
    <source>
        <dbReference type="RefSeq" id="XP_006816772.1"/>
    </source>
</evidence>
<gene>
    <name evidence="2" type="primary">LOC102809720</name>
</gene>
<name>A0ABM0M9T1_SACKO</name>
<dbReference type="InterPro" id="IPR027417">
    <property type="entry name" value="P-loop_NTPase"/>
</dbReference>
<keyword evidence="1" id="KW-1185">Reference proteome</keyword>
<protein>
    <submittedName>
        <fullName evidence="2">Uncharacterized protein LOC102809720</fullName>
    </submittedName>
</protein>
<organism evidence="1 2">
    <name type="scientific">Saccoglossus kowalevskii</name>
    <name type="common">Acorn worm</name>
    <dbReference type="NCBI Taxonomy" id="10224"/>
    <lineage>
        <taxon>Eukaryota</taxon>
        <taxon>Metazoa</taxon>
        <taxon>Hemichordata</taxon>
        <taxon>Enteropneusta</taxon>
        <taxon>Harrimaniidae</taxon>
        <taxon>Saccoglossus</taxon>
    </lineage>
</organism>
<dbReference type="Gene3D" id="3.40.50.300">
    <property type="entry name" value="P-loop containing nucleotide triphosphate hydrolases"/>
    <property type="match status" value="1"/>
</dbReference>
<dbReference type="GeneID" id="102809720"/>